<sequence>MLGCPHYFLKCDNVFDPSMLLSELEKKDGGSCDVLQNKSESESIEKISDPKNAESDIMETFLFTNCHIKNDRKFLSCAFVQASALRDRNRDTNEIHEQSENNSIDSLKTQTSKKGYDSENVPETGTYKSKIVHSDVDGKDELSDYYEDVDKLIKWKFSEGNPICSGNPSNKDTVKLCKYMEQVHKVGLAKKKDGGGYEVKSGVSWSAKDLKIGREKEKTRE</sequence>
<accession>A0A1C3KXX5</accession>
<feature type="compositionally biased region" description="Basic and acidic residues" evidence="1">
    <location>
        <begin position="90"/>
        <end position="99"/>
    </location>
</feature>
<reference evidence="2 3" key="1">
    <citation type="submission" date="2016-06" db="EMBL/GenBank/DDBJ databases">
        <authorList>
            <consortium name="Pathogen Informatics"/>
        </authorList>
    </citation>
    <scope>NUCLEOTIDE SEQUENCE [LARGE SCALE GENOMIC DNA]</scope>
    <source>
        <strain evidence="2">PmlGA01</strain>
    </source>
</reference>
<evidence type="ECO:0000256" key="1">
    <source>
        <dbReference type="SAM" id="MobiDB-lite"/>
    </source>
</evidence>
<dbReference type="AlphaFoldDB" id="A0A1C3KXX5"/>
<proteinExistence type="predicted"/>
<evidence type="ECO:0000313" key="2">
    <source>
        <dbReference type="EMBL" id="SBT79088.1"/>
    </source>
</evidence>
<protein>
    <submittedName>
        <fullName evidence="2">PIR protein</fullName>
    </submittedName>
</protein>
<organism evidence="2 3">
    <name type="scientific">Plasmodium malariae</name>
    <dbReference type="NCBI Taxonomy" id="5858"/>
    <lineage>
        <taxon>Eukaryota</taxon>
        <taxon>Sar</taxon>
        <taxon>Alveolata</taxon>
        <taxon>Apicomplexa</taxon>
        <taxon>Aconoidasida</taxon>
        <taxon>Haemosporida</taxon>
        <taxon>Plasmodiidae</taxon>
        <taxon>Plasmodium</taxon>
        <taxon>Plasmodium (Plasmodium)</taxon>
    </lineage>
</organism>
<gene>
    <name evidence="2" type="primary">PmlGA01_080005000</name>
    <name evidence="2" type="ORF">PMLGA01_080005000</name>
</gene>
<evidence type="ECO:0000313" key="3">
    <source>
        <dbReference type="Proteomes" id="UP000219799"/>
    </source>
</evidence>
<feature type="compositionally biased region" description="Polar residues" evidence="1">
    <location>
        <begin position="100"/>
        <end position="113"/>
    </location>
</feature>
<dbReference type="EMBL" id="LT594496">
    <property type="protein sequence ID" value="SBT79088.1"/>
    <property type="molecule type" value="Genomic_DNA"/>
</dbReference>
<dbReference type="Proteomes" id="UP000219799">
    <property type="component" value="Chromosome 8"/>
</dbReference>
<name>A0A1C3KXX5_PLAMA</name>
<feature type="region of interest" description="Disordered" evidence="1">
    <location>
        <begin position="90"/>
        <end position="124"/>
    </location>
</feature>